<dbReference type="EMBL" id="JAWCUI010000054">
    <property type="protein sequence ID" value="KAL1891310.1"/>
    <property type="molecule type" value="Genomic_DNA"/>
</dbReference>
<gene>
    <name evidence="1" type="ORF">Sste5346_007770</name>
</gene>
<proteinExistence type="predicted"/>
<keyword evidence="2" id="KW-1185">Reference proteome</keyword>
<evidence type="ECO:0000313" key="2">
    <source>
        <dbReference type="Proteomes" id="UP001583186"/>
    </source>
</evidence>
<dbReference type="Proteomes" id="UP001583186">
    <property type="component" value="Unassembled WGS sequence"/>
</dbReference>
<sequence>MHDIEPILDDVDYITLAKYGLFKGGGHGFDQLHKNMINGSSLPTLLRVGFNLRRAGILWHEWLNWPKDSPVQIPFYDFVLGHACPYDVKDVHGDNNPDA</sequence>
<evidence type="ECO:0000313" key="1">
    <source>
        <dbReference type="EMBL" id="KAL1891310.1"/>
    </source>
</evidence>
<comment type="caution">
    <text evidence="1">The sequence shown here is derived from an EMBL/GenBank/DDBJ whole genome shotgun (WGS) entry which is preliminary data.</text>
</comment>
<reference evidence="1 2" key="1">
    <citation type="journal article" date="2024" name="IMA Fungus">
        <title>IMA Genome - F19 : A genome assembly and annotation guide to empower mycologists, including annotated draft genome sequences of Ceratocystis pirilliformis, Diaporthe australafricana, Fusarium ophioides, Paecilomyces lecythidis, and Sporothrix stenoceras.</title>
        <authorList>
            <person name="Aylward J."/>
            <person name="Wilson A.M."/>
            <person name="Visagie C.M."/>
            <person name="Spraker J."/>
            <person name="Barnes I."/>
            <person name="Buitendag C."/>
            <person name="Ceriani C."/>
            <person name="Del Mar Angel L."/>
            <person name="du Plessis D."/>
            <person name="Fuchs T."/>
            <person name="Gasser K."/>
            <person name="Kramer D."/>
            <person name="Li W."/>
            <person name="Munsamy K."/>
            <person name="Piso A."/>
            <person name="Price J.L."/>
            <person name="Sonnekus B."/>
            <person name="Thomas C."/>
            <person name="van der Nest A."/>
            <person name="van Dijk A."/>
            <person name="van Heerden A."/>
            <person name="van Vuuren N."/>
            <person name="Yilmaz N."/>
            <person name="Duong T.A."/>
            <person name="van der Merwe N.A."/>
            <person name="Wingfield M.J."/>
            <person name="Wingfield B.D."/>
        </authorList>
    </citation>
    <scope>NUCLEOTIDE SEQUENCE [LARGE SCALE GENOMIC DNA]</scope>
    <source>
        <strain evidence="1 2">CMW 5346</strain>
    </source>
</reference>
<accession>A0ABR3YSH9</accession>
<organism evidence="1 2">
    <name type="scientific">Sporothrix stenoceras</name>
    <dbReference type="NCBI Taxonomy" id="5173"/>
    <lineage>
        <taxon>Eukaryota</taxon>
        <taxon>Fungi</taxon>
        <taxon>Dikarya</taxon>
        <taxon>Ascomycota</taxon>
        <taxon>Pezizomycotina</taxon>
        <taxon>Sordariomycetes</taxon>
        <taxon>Sordariomycetidae</taxon>
        <taxon>Ophiostomatales</taxon>
        <taxon>Ophiostomataceae</taxon>
        <taxon>Sporothrix</taxon>
    </lineage>
</organism>
<protein>
    <submittedName>
        <fullName evidence="1">Uncharacterized protein</fullName>
    </submittedName>
</protein>
<name>A0ABR3YSH9_9PEZI</name>